<dbReference type="InterPro" id="IPR020846">
    <property type="entry name" value="MFS_dom"/>
</dbReference>
<feature type="transmembrane region" description="Helical" evidence="6">
    <location>
        <begin position="161"/>
        <end position="182"/>
    </location>
</feature>
<keyword evidence="5 6" id="KW-0472">Membrane</keyword>
<feature type="transmembrane region" description="Helical" evidence="6">
    <location>
        <begin position="71"/>
        <end position="94"/>
    </location>
</feature>
<dbReference type="PROSITE" id="PS50850">
    <property type="entry name" value="MFS"/>
    <property type="match status" value="1"/>
</dbReference>
<evidence type="ECO:0000313" key="9">
    <source>
        <dbReference type="Proteomes" id="UP000530320"/>
    </source>
</evidence>
<dbReference type="CDD" id="cd17324">
    <property type="entry name" value="MFS_NepI_like"/>
    <property type="match status" value="1"/>
</dbReference>
<evidence type="ECO:0000256" key="1">
    <source>
        <dbReference type="ARBA" id="ARBA00004651"/>
    </source>
</evidence>
<dbReference type="InterPro" id="IPR011701">
    <property type="entry name" value="MFS"/>
</dbReference>
<evidence type="ECO:0000256" key="6">
    <source>
        <dbReference type="SAM" id="Phobius"/>
    </source>
</evidence>
<sequence>MIDPRILLLAFGTFAIGTEGYAIAGLLPMISADLHVSVAACGQLVTIFALSYALGGPVLVAWLDSFPRKRLIILALVGFSLANLLAAFAQSWWFLALARVLAALTAALFMAPASAAAVALSPPEKRGHALSITATGNALALAMGAPLGTIAGTVWGWQGAFMLVASLGGAAAVGIGLMLPSVPPAPIVPFQTRFALLRQSSVRRGLAVSFGLFVCALTAYTYLTPLAHQAAGMDSRWVAALMAVFGAVATVAGVAAGSMINRYGSRRILFISIGIMVGLFSLMGGLATLHHSGRAETAVMILLAALWGGAWWSGGIAQQHRMTDMAPGQHAAILALHYSMQFFGISVGGALGGLILAFMGIPDVAFGAAVTGMITLIGL</sequence>
<dbReference type="SUPFAM" id="SSF103473">
    <property type="entry name" value="MFS general substrate transporter"/>
    <property type="match status" value="1"/>
</dbReference>
<dbReference type="InterPro" id="IPR050189">
    <property type="entry name" value="MFS_Efflux_Transporters"/>
</dbReference>
<protein>
    <submittedName>
        <fullName evidence="8">MFS transporter</fullName>
    </submittedName>
</protein>
<evidence type="ECO:0000256" key="3">
    <source>
        <dbReference type="ARBA" id="ARBA00022692"/>
    </source>
</evidence>
<organism evidence="8 9">
    <name type="scientific">Gluconacetobacter dulcium</name>
    <dbReference type="NCBI Taxonomy" id="2729096"/>
    <lineage>
        <taxon>Bacteria</taxon>
        <taxon>Pseudomonadati</taxon>
        <taxon>Pseudomonadota</taxon>
        <taxon>Alphaproteobacteria</taxon>
        <taxon>Acetobacterales</taxon>
        <taxon>Acetobacteraceae</taxon>
        <taxon>Gluconacetobacter</taxon>
    </lineage>
</organism>
<comment type="caution">
    <text evidence="8">The sequence shown here is derived from an EMBL/GenBank/DDBJ whole genome shotgun (WGS) entry which is preliminary data.</text>
</comment>
<dbReference type="Gene3D" id="1.20.1250.20">
    <property type="entry name" value="MFS general substrate transporter like domains"/>
    <property type="match status" value="1"/>
</dbReference>
<dbReference type="GO" id="GO:0022857">
    <property type="term" value="F:transmembrane transporter activity"/>
    <property type="evidence" value="ECO:0007669"/>
    <property type="project" value="InterPro"/>
</dbReference>
<dbReference type="Pfam" id="PF07690">
    <property type="entry name" value="MFS_1"/>
    <property type="match status" value="1"/>
</dbReference>
<keyword evidence="2" id="KW-1003">Cell membrane</keyword>
<evidence type="ECO:0000256" key="2">
    <source>
        <dbReference type="ARBA" id="ARBA00022475"/>
    </source>
</evidence>
<feature type="transmembrane region" description="Helical" evidence="6">
    <location>
        <begin position="268"/>
        <end position="291"/>
    </location>
</feature>
<keyword evidence="3 6" id="KW-0812">Transmembrane</keyword>
<reference evidence="8 9" key="1">
    <citation type="submission" date="2020-04" db="EMBL/GenBank/DDBJ databases">
        <title>Description of novel Gluconacetobacter.</title>
        <authorList>
            <person name="Sombolestani A."/>
        </authorList>
    </citation>
    <scope>NUCLEOTIDE SEQUENCE [LARGE SCALE GENOMIC DNA]</scope>
    <source>
        <strain evidence="8 9">LMG 22058</strain>
    </source>
</reference>
<keyword evidence="4 6" id="KW-1133">Transmembrane helix</keyword>
<evidence type="ECO:0000259" key="7">
    <source>
        <dbReference type="PROSITE" id="PS50850"/>
    </source>
</evidence>
<feature type="transmembrane region" description="Helical" evidence="6">
    <location>
        <begin position="202"/>
        <end position="223"/>
    </location>
</feature>
<comment type="subcellular location">
    <subcellularLocation>
        <location evidence="1">Cell membrane</location>
        <topology evidence="1">Multi-pass membrane protein</topology>
    </subcellularLocation>
</comment>
<evidence type="ECO:0000256" key="5">
    <source>
        <dbReference type="ARBA" id="ARBA00023136"/>
    </source>
</evidence>
<evidence type="ECO:0000313" key="8">
    <source>
        <dbReference type="EMBL" id="MBB2199064.1"/>
    </source>
</evidence>
<dbReference type="InterPro" id="IPR036259">
    <property type="entry name" value="MFS_trans_sf"/>
</dbReference>
<feature type="transmembrane region" description="Helical" evidence="6">
    <location>
        <begin position="297"/>
        <end position="317"/>
    </location>
</feature>
<dbReference type="AlphaFoldDB" id="A0A7W4K288"/>
<feature type="transmembrane region" description="Helical" evidence="6">
    <location>
        <begin position="132"/>
        <end position="155"/>
    </location>
</feature>
<dbReference type="EMBL" id="JABEQP010000014">
    <property type="protein sequence ID" value="MBB2199064.1"/>
    <property type="molecule type" value="Genomic_DNA"/>
</dbReference>
<dbReference type="GO" id="GO:0005886">
    <property type="term" value="C:plasma membrane"/>
    <property type="evidence" value="ECO:0007669"/>
    <property type="project" value="UniProtKB-SubCell"/>
</dbReference>
<gene>
    <name evidence="8" type="ORF">HLH44_16665</name>
</gene>
<feature type="transmembrane region" description="Helical" evidence="6">
    <location>
        <begin position="100"/>
        <end position="120"/>
    </location>
</feature>
<evidence type="ECO:0000256" key="4">
    <source>
        <dbReference type="ARBA" id="ARBA00022989"/>
    </source>
</evidence>
<dbReference type="PANTHER" id="PTHR43124:SF10">
    <property type="entry name" value="PURINE EFFLUX PUMP PBUE"/>
    <property type="match status" value="1"/>
</dbReference>
<feature type="transmembrane region" description="Helical" evidence="6">
    <location>
        <begin position="338"/>
        <end position="361"/>
    </location>
</feature>
<proteinExistence type="predicted"/>
<feature type="transmembrane region" description="Helical" evidence="6">
    <location>
        <begin position="34"/>
        <end position="59"/>
    </location>
</feature>
<dbReference type="Proteomes" id="UP000530320">
    <property type="component" value="Unassembled WGS sequence"/>
</dbReference>
<name>A0A7W4K288_9PROT</name>
<feature type="domain" description="Major facilitator superfamily (MFS) profile" evidence="7">
    <location>
        <begin position="5"/>
        <end position="379"/>
    </location>
</feature>
<dbReference type="PANTHER" id="PTHR43124">
    <property type="entry name" value="PURINE EFFLUX PUMP PBUE"/>
    <property type="match status" value="1"/>
</dbReference>
<accession>A0A7W4K288</accession>
<feature type="transmembrane region" description="Helical" evidence="6">
    <location>
        <begin position="235"/>
        <end position="256"/>
    </location>
</feature>